<evidence type="ECO:0000256" key="1">
    <source>
        <dbReference type="SAM" id="Phobius"/>
    </source>
</evidence>
<keyword evidence="1" id="KW-0812">Transmembrane</keyword>
<evidence type="ECO:0000313" key="2">
    <source>
        <dbReference type="EMBL" id="MBH1941859.1"/>
    </source>
</evidence>
<evidence type="ECO:0000313" key="3">
    <source>
        <dbReference type="Proteomes" id="UP000623269"/>
    </source>
</evidence>
<feature type="transmembrane region" description="Helical" evidence="1">
    <location>
        <begin position="36"/>
        <end position="54"/>
    </location>
</feature>
<dbReference type="Proteomes" id="UP000623269">
    <property type="component" value="Unassembled WGS sequence"/>
</dbReference>
<gene>
    <name evidence="2" type="ORF">I5677_13230</name>
</gene>
<name>A0A8J7H0F0_9FIRM</name>
<dbReference type="RefSeq" id="WP_197662101.1">
    <property type="nucleotide sequence ID" value="NZ_JAEAGR010000014.1"/>
</dbReference>
<sequence>MRKFFKYLITLVIIGVVGFLYYYITLPAINIHSPGLWFFFIAALVIVCIILGAIAVGKETFNRNVMSTLLRNKLFAIISGITVLLILIYITGSILSSPMINAKRYQKLLTPTDRNFTEDIKEISYKKIPILDKDSAQLLGSRKMGSIIEYVSQFEVGSNYTQINYQDIPVRVTPLRYGSIFKWLANRAEGIPAYIKIDMATQEVELIKLEQKIKYSDSEHFSRNIYRYLRFNYPTYIFDNINFEIDDNGIPYWICPVKDYTIGLFGGQTIGRVVTVNAVTGEHADYAVEDAPNWIDRVYSAELLISLYDYHGTLKHGYWNTIFSQRDALQTTDGYNYVALEDDVWVYTGVTSVGGDQSNVGFVLMNQRTAQTRFYSISGAEEYSAMSSAEGKVQHLGYRATFPLLLNIGNQPTYFIALKDAAGLVKAYAMVNIEQYQIVSIGDTVSECEKTYLAQMKSKGISVKDTTSLPKVTGTIKKIAESVIEGNSHYYVLLNNSPDIFDVNVADFIQIIKYNEGDTITLTYTAGEEANTVLGIE</sequence>
<protein>
    <submittedName>
        <fullName evidence="2">CvpA family protein</fullName>
    </submittedName>
</protein>
<keyword evidence="1" id="KW-1133">Transmembrane helix</keyword>
<reference evidence="2" key="1">
    <citation type="submission" date="2020-12" db="EMBL/GenBank/DDBJ databases">
        <title>M. sibirica DSM 26468T genome.</title>
        <authorList>
            <person name="Thieme N."/>
            <person name="Rettenmaier R."/>
            <person name="Zverlov V."/>
            <person name="Liebl W."/>
        </authorList>
    </citation>
    <scope>NUCLEOTIDE SEQUENCE</scope>
    <source>
        <strain evidence="2">DSM 26468</strain>
    </source>
</reference>
<keyword evidence="3" id="KW-1185">Reference proteome</keyword>
<accession>A0A8J7H0F0</accession>
<feature type="transmembrane region" description="Helical" evidence="1">
    <location>
        <begin position="74"/>
        <end position="95"/>
    </location>
</feature>
<keyword evidence="1" id="KW-0472">Membrane</keyword>
<proteinExistence type="predicted"/>
<dbReference type="AlphaFoldDB" id="A0A8J7H0F0"/>
<feature type="transmembrane region" description="Helical" evidence="1">
    <location>
        <begin position="7"/>
        <end position="24"/>
    </location>
</feature>
<organism evidence="2 3">
    <name type="scientific">Mobilitalea sibirica</name>
    <dbReference type="NCBI Taxonomy" id="1462919"/>
    <lineage>
        <taxon>Bacteria</taxon>
        <taxon>Bacillati</taxon>
        <taxon>Bacillota</taxon>
        <taxon>Clostridia</taxon>
        <taxon>Lachnospirales</taxon>
        <taxon>Lachnospiraceae</taxon>
        <taxon>Mobilitalea</taxon>
    </lineage>
</organism>
<dbReference type="EMBL" id="JAEAGR010000014">
    <property type="protein sequence ID" value="MBH1941859.1"/>
    <property type="molecule type" value="Genomic_DNA"/>
</dbReference>
<comment type="caution">
    <text evidence="2">The sequence shown here is derived from an EMBL/GenBank/DDBJ whole genome shotgun (WGS) entry which is preliminary data.</text>
</comment>